<gene>
    <name evidence="2" type="ORF">AHMF7605_03520</name>
</gene>
<feature type="region of interest" description="Disordered" evidence="1">
    <location>
        <begin position="105"/>
        <end position="134"/>
    </location>
</feature>
<feature type="compositionally biased region" description="Polar residues" evidence="1">
    <location>
        <begin position="273"/>
        <end position="287"/>
    </location>
</feature>
<evidence type="ECO:0000313" key="2">
    <source>
        <dbReference type="EMBL" id="PSR52658.1"/>
    </source>
</evidence>
<dbReference type="SUPFAM" id="SSF53756">
    <property type="entry name" value="UDP-Glycosyltransferase/glycogen phosphorylase"/>
    <property type="match status" value="1"/>
</dbReference>
<keyword evidence="3" id="KW-1185">Reference proteome</keyword>
<name>A0A2T2YB38_9BACT</name>
<reference evidence="2 3" key="1">
    <citation type="submission" date="2018-03" db="EMBL/GenBank/DDBJ databases">
        <title>Adhaeribacter sp. HMF7605 Genome sequencing and assembly.</title>
        <authorList>
            <person name="Kang H."/>
            <person name="Kang J."/>
            <person name="Cha I."/>
            <person name="Kim H."/>
            <person name="Joh K."/>
        </authorList>
    </citation>
    <scope>NUCLEOTIDE SEQUENCE [LARGE SCALE GENOMIC DNA]</scope>
    <source>
        <strain evidence="2 3">HMF7605</strain>
    </source>
</reference>
<feature type="compositionally biased region" description="Polar residues" evidence="1">
    <location>
        <begin position="121"/>
        <end position="130"/>
    </location>
</feature>
<protein>
    <recommendedName>
        <fullName evidence="4">Glycosyltransferase family 1 protein</fullName>
    </recommendedName>
</protein>
<accession>A0A2T2YB38</accession>
<dbReference type="AlphaFoldDB" id="A0A2T2YB38"/>
<dbReference type="OrthoDB" id="9810929at2"/>
<dbReference type="Gene3D" id="3.40.50.2000">
    <property type="entry name" value="Glycogen Phosphorylase B"/>
    <property type="match status" value="1"/>
</dbReference>
<dbReference type="EMBL" id="PYFT01000001">
    <property type="protein sequence ID" value="PSR52658.1"/>
    <property type="molecule type" value="Genomic_DNA"/>
</dbReference>
<sequence length="312" mass="35242">MKNLNVLFLGWDFSPFDEEQGTNCYKVATEMANQLKVSLILPRADLNVKAENINLIGLNNHTLTSAFANSHFLKVLPFAEADYIRALIPLYGSIDIPENQRSYSRENKAGSFSGEPDNLPKKSTSSSNQEESTRVFDLPNWDNISTNTKIIQYARYAARYAINQAFDLIFAHNWLTYLAGSELKLITGKPLAIQIDSLCQERREVNNQGWMYELEKSVIERADVIFTFNPAHAAIIKSVYQVFPASIFLVSESSKNVEESFHSFHLSVTNEAPTNMNNTEENTISEKSNSHGEVRTNKIVELLTKMYPPISS</sequence>
<evidence type="ECO:0008006" key="4">
    <source>
        <dbReference type="Google" id="ProtNLM"/>
    </source>
</evidence>
<dbReference type="Proteomes" id="UP000240357">
    <property type="component" value="Unassembled WGS sequence"/>
</dbReference>
<dbReference type="RefSeq" id="WP_106926499.1">
    <property type="nucleotide sequence ID" value="NZ_PYFT01000001.1"/>
</dbReference>
<feature type="region of interest" description="Disordered" evidence="1">
    <location>
        <begin position="273"/>
        <end position="292"/>
    </location>
</feature>
<evidence type="ECO:0000256" key="1">
    <source>
        <dbReference type="SAM" id="MobiDB-lite"/>
    </source>
</evidence>
<evidence type="ECO:0000313" key="3">
    <source>
        <dbReference type="Proteomes" id="UP000240357"/>
    </source>
</evidence>
<organism evidence="2 3">
    <name type="scientific">Adhaeribacter arboris</name>
    <dbReference type="NCBI Taxonomy" id="2072846"/>
    <lineage>
        <taxon>Bacteria</taxon>
        <taxon>Pseudomonadati</taxon>
        <taxon>Bacteroidota</taxon>
        <taxon>Cytophagia</taxon>
        <taxon>Cytophagales</taxon>
        <taxon>Hymenobacteraceae</taxon>
        <taxon>Adhaeribacter</taxon>
    </lineage>
</organism>
<proteinExistence type="predicted"/>
<comment type="caution">
    <text evidence="2">The sequence shown here is derived from an EMBL/GenBank/DDBJ whole genome shotgun (WGS) entry which is preliminary data.</text>
</comment>